<dbReference type="InterPro" id="IPR052163">
    <property type="entry name" value="DGC-Regulatory_Protein"/>
</dbReference>
<dbReference type="Gene3D" id="3.30.450.20">
    <property type="entry name" value="PAS domain"/>
    <property type="match status" value="1"/>
</dbReference>
<evidence type="ECO:0000313" key="4">
    <source>
        <dbReference type="EMBL" id="QBC44298.1"/>
    </source>
</evidence>
<dbReference type="InterPro" id="IPR013656">
    <property type="entry name" value="PAS_4"/>
</dbReference>
<dbReference type="InterPro" id="IPR000014">
    <property type="entry name" value="PAS"/>
</dbReference>
<dbReference type="InterPro" id="IPR029787">
    <property type="entry name" value="Nucleotide_cyclase"/>
</dbReference>
<organism evidence="4 5">
    <name type="scientific">Iodobacter fluviatilis</name>
    <dbReference type="NCBI Taxonomy" id="537"/>
    <lineage>
        <taxon>Bacteria</taxon>
        <taxon>Pseudomonadati</taxon>
        <taxon>Pseudomonadota</taxon>
        <taxon>Betaproteobacteria</taxon>
        <taxon>Neisseriales</taxon>
        <taxon>Chitinibacteraceae</taxon>
        <taxon>Iodobacter</taxon>
    </lineage>
</organism>
<dbReference type="InterPro" id="IPR000160">
    <property type="entry name" value="GGDEF_dom"/>
</dbReference>
<dbReference type="CDD" id="cd01949">
    <property type="entry name" value="GGDEF"/>
    <property type="match status" value="1"/>
</dbReference>
<dbReference type="InterPro" id="IPR035965">
    <property type="entry name" value="PAS-like_dom_sf"/>
</dbReference>
<evidence type="ECO:0000313" key="5">
    <source>
        <dbReference type="Proteomes" id="UP000515917"/>
    </source>
</evidence>
<dbReference type="Proteomes" id="UP000515917">
    <property type="component" value="Chromosome"/>
</dbReference>
<name>A0A7G3GAV7_9NEIS</name>
<dbReference type="AlphaFoldDB" id="A0A7G3GAV7"/>
<dbReference type="CDD" id="cd00130">
    <property type="entry name" value="PAS"/>
    <property type="match status" value="1"/>
</dbReference>
<dbReference type="InterPro" id="IPR043128">
    <property type="entry name" value="Rev_trsase/Diguanyl_cyclase"/>
</dbReference>
<dbReference type="RefSeq" id="WP_130106835.1">
    <property type="nucleotide sequence ID" value="NZ_CP025781.1"/>
</dbReference>
<dbReference type="Pfam" id="PF00990">
    <property type="entry name" value="GGDEF"/>
    <property type="match status" value="1"/>
</dbReference>
<dbReference type="NCBIfam" id="TIGR00254">
    <property type="entry name" value="GGDEF"/>
    <property type="match status" value="1"/>
</dbReference>
<evidence type="ECO:0000259" key="1">
    <source>
        <dbReference type="PROSITE" id="PS50112"/>
    </source>
</evidence>
<dbReference type="PROSITE" id="PS50112">
    <property type="entry name" value="PAS"/>
    <property type="match status" value="1"/>
</dbReference>
<dbReference type="SUPFAM" id="SSF55785">
    <property type="entry name" value="PYP-like sensor domain (PAS domain)"/>
    <property type="match status" value="1"/>
</dbReference>
<dbReference type="PROSITE" id="PS50887">
    <property type="entry name" value="GGDEF"/>
    <property type="match status" value="1"/>
</dbReference>
<dbReference type="GO" id="GO:0003824">
    <property type="term" value="F:catalytic activity"/>
    <property type="evidence" value="ECO:0007669"/>
    <property type="project" value="UniProtKB-ARBA"/>
</dbReference>
<feature type="domain" description="PAS" evidence="1">
    <location>
        <begin position="65"/>
        <end position="135"/>
    </location>
</feature>
<dbReference type="KEGG" id="ifl:C1H71_12690"/>
<accession>A0A7G3GAV7</accession>
<dbReference type="EMBL" id="CP025781">
    <property type="protein sequence ID" value="QBC44298.1"/>
    <property type="molecule type" value="Genomic_DNA"/>
</dbReference>
<dbReference type="InterPro" id="IPR000700">
    <property type="entry name" value="PAS-assoc_C"/>
</dbReference>
<feature type="domain" description="GGDEF" evidence="3">
    <location>
        <begin position="223"/>
        <end position="356"/>
    </location>
</feature>
<reference evidence="4 5" key="1">
    <citation type="submission" date="2018-01" db="EMBL/GenBank/DDBJ databases">
        <title>Genome sequence of Iodobacter sp. strain PCH194 isolated from Indian Trans-Himalaya.</title>
        <authorList>
            <person name="Kumar V."/>
            <person name="Thakur V."/>
            <person name="Kumar S."/>
            <person name="Singh D."/>
        </authorList>
    </citation>
    <scope>NUCLEOTIDE SEQUENCE [LARGE SCALE GENOMIC DNA]</scope>
    <source>
        <strain evidence="4 5">PCH194</strain>
    </source>
</reference>
<evidence type="ECO:0000259" key="2">
    <source>
        <dbReference type="PROSITE" id="PS50113"/>
    </source>
</evidence>
<feature type="domain" description="PAC" evidence="2">
    <location>
        <begin position="138"/>
        <end position="191"/>
    </location>
</feature>
<dbReference type="FunFam" id="3.30.70.270:FF:000001">
    <property type="entry name" value="Diguanylate cyclase domain protein"/>
    <property type="match status" value="1"/>
</dbReference>
<dbReference type="PROSITE" id="PS50113">
    <property type="entry name" value="PAC"/>
    <property type="match status" value="1"/>
</dbReference>
<evidence type="ECO:0008006" key="6">
    <source>
        <dbReference type="Google" id="ProtNLM"/>
    </source>
</evidence>
<gene>
    <name evidence="4" type="ORF">C1H71_12690</name>
</gene>
<dbReference type="PANTHER" id="PTHR46663">
    <property type="entry name" value="DIGUANYLATE CYCLASE DGCT-RELATED"/>
    <property type="match status" value="1"/>
</dbReference>
<dbReference type="SMART" id="SM00267">
    <property type="entry name" value="GGDEF"/>
    <property type="match status" value="1"/>
</dbReference>
<dbReference type="PANTHER" id="PTHR46663:SF3">
    <property type="entry name" value="SLL0267 PROTEIN"/>
    <property type="match status" value="1"/>
</dbReference>
<proteinExistence type="predicted"/>
<sequence>MHRLLNRQLQRHIVPELRDDARLGIFLNAIDHYYDQVEEERFLLENALRLSSQELSQVAATAKRDQMLLRGVMDSIPDMIFFKSSDGCYLGCNRAFERIHSLSETQVVGKTDFDLMPVELATDLYACDQQVLTSGREYLSERWITNQEHQHQSCVEVLRTPFFGADGQVKGLIGIGRDITERKHSEEAILHQANYDSLTELANRRFFHERLLHEIKLSKRSKLPIYLVMIDLDKFKQINDELGHDSGDALLIEVARRIKCCVRETDIVARLGGDEFIVAIANIIDPKDVKIIAQKLVDALVDPFLLGIDTALISGSLGIACYPNDAQDIETLVKHADQAMYYAKKSGRNRYCFFTPTQAEAAIKQRQLM</sequence>
<dbReference type="Gene3D" id="3.30.70.270">
    <property type="match status" value="1"/>
</dbReference>
<dbReference type="NCBIfam" id="TIGR00229">
    <property type="entry name" value="sensory_box"/>
    <property type="match status" value="1"/>
</dbReference>
<evidence type="ECO:0000259" key="3">
    <source>
        <dbReference type="PROSITE" id="PS50887"/>
    </source>
</evidence>
<dbReference type="SMART" id="SM00091">
    <property type="entry name" value="PAS"/>
    <property type="match status" value="1"/>
</dbReference>
<keyword evidence="5" id="KW-1185">Reference proteome</keyword>
<dbReference type="Pfam" id="PF08448">
    <property type="entry name" value="PAS_4"/>
    <property type="match status" value="1"/>
</dbReference>
<protein>
    <recommendedName>
        <fullName evidence="6">Cyclic di-GMP phosphodiesterase Gmr</fullName>
    </recommendedName>
</protein>
<dbReference type="SUPFAM" id="SSF55073">
    <property type="entry name" value="Nucleotide cyclase"/>
    <property type="match status" value="1"/>
</dbReference>